<evidence type="ECO:0000256" key="8">
    <source>
        <dbReference type="PROSITE-ProRule" id="PRU00339"/>
    </source>
</evidence>
<dbReference type="PANTHER" id="PTHR46208">
    <property type="entry name" value="MITOCHONDRIAL IMPORT RECEPTOR SUBUNIT TOM70"/>
    <property type="match status" value="1"/>
</dbReference>
<gene>
    <name evidence="11" type="ORF">E3A20_00020</name>
</gene>
<keyword evidence="3" id="KW-0677">Repeat</keyword>
<feature type="compositionally biased region" description="Pro residues" evidence="9">
    <location>
        <begin position="415"/>
        <end position="434"/>
    </location>
</feature>
<sequence>MPWWVWGGIGVFGIAIVLSLVSSAVPTDPLQLLADANKAAENADLKTLLQSLESLRQFPDREGEVSYLEGIVKLGETKPLKAIPLLRKAVDTPSVKARAWLALGRAYGTAGQLQNATDALKQVLDDPEVGSLARFSLAGMMNSIQAYDEALTQFTALAEKDYDIGRTLYQRGEIYIDLGEYEKAAADIRKSIDIDPNEPTNSLKVVKLLRTLTRLGRFEGTDKYAEQLDNPIAAGSFKAEKLIAEGKIKEAIAALDAARRDARENPQLVCTWGKVMLAWNDPEKAKQALAEVYVACRRATRNTEGMQVLQGIAEAVGNQELADLARQNVEMLQTKRQQMLEALKAIGSDVTSVEKRMDLADLAIDCGEVELAERVYRGLAMFFPDQEAVIAPRRARLDQPLKLLVDLGNSVDLPTPAPPPDAARPDRPPLPPPGRGAAPAEPAEPAKDL</sequence>
<dbReference type="PANTHER" id="PTHR46208:SF1">
    <property type="entry name" value="MITOCHONDRIAL IMPORT RECEPTOR SUBUNIT TOM70"/>
    <property type="match status" value="1"/>
</dbReference>
<dbReference type="EMBL" id="SRHE01000001">
    <property type="protein sequence ID" value="TWW12800.1"/>
    <property type="molecule type" value="Genomic_DNA"/>
</dbReference>
<organism evidence="11 12">
    <name type="scientific">Planctomyces bekefii</name>
    <dbReference type="NCBI Taxonomy" id="1653850"/>
    <lineage>
        <taxon>Bacteria</taxon>
        <taxon>Pseudomonadati</taxon>
        <taxon>Planctomycetota</taxon>
        <taxon>Planctomycetia</taxon>
        <taxon>Planctomycetales</taxon>
        <taxon>Planctomycetaceae</taxon>
        <taxon>Planctomyces</taxon>
    </lineage>
</organism>
<comment type="subcellular location">
    <subcellularLocation>
        <location evidence="1">Membrane</location>
        <topology evidence="1">Single-pass membrane protein</topology>
    </subcellularLocation>
</comment>
<dbReference type="AlphaFoldDB" id="A0A5C6ME90"/>
<evidence type="ECO:0000313" key="11">
    <source>
        <dbReference type="EMBL" id="TWW12800.1"/>
    </source>
</evidence>
<feature type="region of interest" description="Disordered" evidence="9">
    <location>
        <begin position="409"/>
        <end position="449"/>
    </location>
</feature>
<keyword evidence="4 8" id="KW-0802">TPR repeat</keyword>
<accession>A0A5C6ME90</accession>
<evidence type="ECO:0000256" key="3">
    <source>
        <dbReference type="ARBA" id="ARBA00022737"/>
    </source>
</evidence>
<reference evidence="11 12" key="2">
    <citation type="submission" date="2019-08" db="EMBL/GenBank/DDBJ databases">
        <authorList>
            <person name="Henke P."/>
        </authorList>
    </citation>
    <scope>NUCLEOTIDE SEQUENCE [LARGE SCALE GENOMIC DNA]</scope>
    <source>
        <strain evidence="11">Phe10_nw2017</strain>
    </source>
</reference>
<dbReference type="Gene3D" id="1.25.40.10">
    <property type="entry name" value="Tetratricopeptide repeat domain"/>
    <property type="match status" value="2"/>
</dbReference>
<dbReference type="GO" id="GO:0008320">
    <property type="term" value="F:protein transmembrane transporter activity"/>
    <property type="evidence" value="ECO:0007669"/>
    <property type="project" value="TreeGrafter"/>
</dbReference>
<evidence type="ECO:0000256" key="2">
    <source>
        <dbReference type="ARBA" id="ARBA00022692"/>
    </source>
</evidence>
<dbReference type="InterPro" id="IPR018704">
    <property type="entry name" value="SecYEG/CpoB_TPR"/>
</dbReference>
<evidence type="ECO:0000256" key="4">
    <source>
        <dbReference type="ARBA" id="ARBA00022803"/>
    </source>
</evidence>
<evidence type="ECO:0000256" key="5">
    <source>
        <dbReference type="ARBA" id="ARBA00022989"/>
    </source>
</evidence>
<evidence type="ECO:0000256" key="1">
    <source>
        <dbReference type="ARBA" id="ARBA00004167"/>
    </source>
</evidence>
<dbReference type="InterPro" id="IPR011990">
    <property type="entry name" value="TPR-like_helical_dom_sf"/>
</dbReference>
<dbReference type="GO" id="GO:0016020">
    <property type="term" value="C:membrane"/>
    <property type="evidence" value="ECO:0007669"/>
    <property type="project" value="UniProtKB-SubCell"/>
</dbReference>
<evidence type="ECO:0000256" key="9">
    <source>
        <dbReference type="SAM" id="MobiDB-lite"/>
    </source>
</evidence>
<dbReference type="InterPro" id="IPR019734">
    <property type="entry name" value="TPR_rpt"/>
</dbReference>
<dbReference type="PROSITE" id="PS50005">
    <property type="entry name" value="TPR"/>
    <property type="match status" value="1"/>
</dbReference>
<name>A0A5C6ME90_9PLAN</name>
<dbReference type="SMART" id="SM00028">
    <property type="entry name" value="TPR"/>
    <property type="match status" value="2"/>
</dbReference>
<dbReference type="Proteomes" id="UP000321083">
    <property type="component" value="Unassembled WGS sequence"/>
</dbReference>
<keyword evidence="12" id="KW-1185">Reference proteome</keyword>
<dbReference type="SUPFAM" id="SSF48452">
    <property type="entry name" value="TPR-like"/>
    <property type="match status" value="1"/>
</dbReference>
<evidence type="ECO:0000259" key="10">
    <source>
        <dbReference type="Pfam" id="PF09976"/>
    </source>
</evidence>
<protein>
    <recommendedName>
        <fullName evidence="10">Ancillary SecYEG translocon subunit/Cell division coordinator CpoB TPR domain-containing protein</fullName>
    </recommendedName>
</protein>
<dbReference type="GO" id="GO:0030943">
    <property type="term" value="F:mitochondrion targeting sequence binding"/>
    <property type="evidence" value="ECO:0007669"/>
    <property type="project" value="TreeGrafter"/>
</dbReference>
<dbReference type="Pfam" id="PF09976">
    <property type="entry name" value="TPR_21"/>
    <property type="match status" value="1"/>
</dbReference>
<dbReference type="PROSITE" id="PS50293">
    <property type="entry name" value="TPR_REGION"/>
    <property type="match status" value="1"/>
</dbReference>
<keyword evidence="2" id="KW-0812">Transmembrane</keyword>
<reference evidence="11 12" key="1">
    <citation type="submission" date="2019-08" db="EMBL/GenBank/DDBJ databases">
        <title>100 year-old enigma solved: identification of Planctomyces bekefii, the type genus and species of the phylum Planctomycetes.</title>
        <authorList>
            <person name="Svetlana D.N."/>
            <person name="Overmann J."/>
        </authorList>
    </citation>
    <scope>NUCLEOTIDE SEQUENCE [LARGE SCALE GENOMIC DNA]</scope>
    <source>
        <strain evidence="11">Phe10_nw2017</strain>
    </source>
</reference>
<keyword evidence="5" id="KW-1133">Transmembrane helix</keyword>
<dbReference type="GO" id="GO:0030150">
    <property type="term" value="P:protein import into mitochondrial matrix"/>
    <property type="evidence" value="ECO:0007669"/>
    <property type="project" value="TreeGrafter"/>
</dbReference>
<comment type="caution">
    <text evidence="11">The sequence shown here is derived from an EMBL/GenBank/DDBJ whole genome shotgun (WGS) entry which is preliminary data.</text>
</comment>
<evidence type="ECO:0000313" key="12">
    <source>
        <dbReference type="Proteomes" id="UP000321083"/>
    </source>
</evidence>
<keyword evidence="6" id="KW-0472">Membrane</keyword>
<comment type="similarity">
    <text evidence="7">Belongs to the Tom70 family.</text>
</comment>
<evidence type="ECO:0000256" key="6">
    <source>
        <dbReference type="ARBA" id="ARBA00023136"/>
    </source>
</evidence>
<proteinExistence type="inferred from homology"/>
<evidence type="ECO:0000256" key="7">
    <source>
        <dbReference type="ARBA" id="ARBA00038030"/>
    </source>
</evidence>
<feature type="domain" description="Ancillary SecYEG translocon subunit/Cell division coordinator CpoB TPR" evidence="10">
    <location>
        <begin position="95"/>
        <end position="194"/>
    </location>
</feature>
<feature type="repeat" description="TPR" evidence="8">
    <location>
        <begin position="165"/>
        <end position="198"/>
    </location>
</feature>